<gene>
    <name evidence="1" type="ORF">PSTG_19416</name>
</gene>
<reference evidence="2" key="1">
    <citation type="submission" date="2014-03" db="EMBL/GenBank/DDBJ databases">
        <title>The Genome Sequence of Puccinia striiformis f. sp. tritici PST-78.</title>
        <authorList>
            <consortium name="The Broad Institute Genome Sequencing Platform"/>
            <person name="Cuomo C."/>
            <person name="Hulbert S."/>
            <person name="Chen X."/>
            <person name="Walker B."/>
            <person name="Young S.K."/>
            <person name="Zeng Q."/>
            <person name="Gargeya S."/>
            <person name="Fitzgerald M."/>
            <person name="Haas B."/>
            <person name="Abouelleil A."/>
            <person name="Alvarado L."/>
            <person name="Arachchi H.M."/>
            <person name="Berlin A.M."/>
            <person name="Chapman S.B."/>
            <person name="Goldberg J."/>
            <person name="Griggs A."/>
            <person name="Gujja S."/>
            <person name="Hansen M."/>
            <person name="Howarth C."/>
            <person name="Imamovic A."/>
            <person name="Larimer J."/>
            <person name="McCowan C."/>
            <person name="Montmayeur A."/>
            <person name="Murphy C."/>
            <person name="Neiman D."/>
            <person name="Pearson M."/>
            <person name="Priest M."/>
            <person name="Roberts A."/>
            <person name="Saif S."/>
            <person name="Shea T."/>
            <person name="Sisk P."/>
            <person name="Sykes S."/>
            <person name="Wortman J."/>
            <person name="Nusbaum C."/>
            <person name="Birren B."/>
        </authorList>
    </citation>
    <scope>NUCLEOTIDE SEQUENCE [LARGE SCALE GENOMIC DNA]</scope>
    <source>
        <strain evidence="2">race PST-78</strain>
    </source>
</reference>
<sequence length="153" mass="17733">CFKWIVSQTRSFSPVSKPYLYWHRTNFSTWKSQILTIFEILDIKDVFTKGEGELSKKTELLIRGMIMTKLDTKTISAVINYSNTDNVLKIWASIIHEFASTDEANKRRIWSELSHLPFNESDFPGFIIQVKALLEKMHEVGIVVDCNIVAFEI</sequence>
<dbReference type="EMBL" id="AJIL01006300">
    <property type="protein sequence ID" value="KNE87203.1"/>
    <property type="molecule type" value="Genomic_DNA"/>
</dbReference>
<proteinExistence type="predicted"/>
<dbReference type="AlphaFoldDB" id="A0A0L0UJJ0"/>
<evidence type="ECO:0000313" key="1">
    <source>
        <dbReference type="EMBL" id="KNE87203.1"/>
    </source>
</evidence>
<protein>
    <recommendedName>
        <fullName evidence="3">DUF4219 domain-containing protein</fullName>
    </recommendedName>
</protein>
<organism evidence="1 2">
    <name type="scientific">Puccinia striiformis f. sp. tritici PST-78</name>
    <dbReference type="NCBI Taxonomy" id="1165861"/>
    <lineage>
        <taxon>Eukaryota</taxon>
        <taxon>Fungi</taxon>
        <taxon>Dikarya</taxon>
        <taxon>Basidiomycota</taxon>
        <taxon>Pucciniomycotina</taxon>
        <taxon>Pucciniomycetes</taxon>
        <taxon>Pucciniales</taxon>
        <taxon>Pucciniaceae</taxon>
        <taxon>Puccinia</taxon>
    </lineage>
</organism>
<dbReference type="Proteomes" id="UP000054564">
    <property type="component" value="Unassembled WGS sequence"/>
</dbReference>
<dbReference type="OrthoDB" id="2504565at2759"/>
<name>A0A0L0UJJ0_9BASI</name>
<keyword evidence="2" id="KW-1185">Reference proteome</keyword>
<comment type="caution">
    <text evidence="1">The sequence shown here is derived from an EMBL/GenBank/DDBJ whole genome shotgun (WGS) entry which is preliminary data.</text>
</comment>
<accession>A0A0L0UJJ0</accession>
<feature type="non-terminal residue" evidence="1">
    <location>
        <position position="153"/>
    </location>
</feature>
<feature type="non-terminal residue" evidence="1">
    <location>
        <position position="1"/>
    </location>
</feature>
<evidence type="ECO:0008006" key="3">
    <source>
        <dbReference type="Google" id="ProtNLM"/>
    </source>
</evidence>
<evidence type="ECO:0000313" key="2">
    <source>
        <dbReference type="Proteomes" id="UP000054564"/>
    </source>
</evidence>